<evidence type="ECO:0000313" key="1">
    <source>
        <dbReference type="EMBL" id="MDV6230083.1"/>
    </source>
</evidence>
<organism evidence="1 2">
    <name type="scientific">Rhodococcus cercidiphylli</name>
    <dbReference type="NCBI Taxonomy" id="489916"/>
    <lineage>
        <taxon>Bacteria</taxon>
        <taxon>Bacillati</taxon>
        <taxon>Actinomycetota</taxon>
        <taxon>Actinomycetes</taxon>
        <taxon>Mycobacteriales</taxon>
        <taxon>Nocardiaceae</taxon>
        <taxon>Rhodococcus</taxon>
    </lineage>
</organism>
<name>A0ABU4AV57_9NOCA</name>
<gene>
    <name evidence="1" type="ORF">R3P95_05935</name>
</gene>
<proteinExistence type="predicted"/>
<dbReference type="Proteomes" id="UP001185899">
    <property type="component" value="Unassembled WGS sequence"/>
</dbReference>
<comment type="caution">
    <text evidence="1">The sequence shown here is derived from an EMBL/GenBank/DDBJ whole genome shotgun (WGS) entry which is preliminary data.</text>
</comment>
<accession>A0ABU4AV57</accession>
<protein>
    <submittedName>
        <fullName evidence="1">Uncharacterized protein</fullName>
    </submittedName>
</protein>
<sequence>MIVDTNVRDLSVADLDAALADTERRLMSARNEAHSNIDLAALEDSRRRLLNEFRRRGL</sequence>
<reference evidence="1 2" key="1">
    <citation type="submission" date="2023-10" db="EMBL/GenBank/DDBJ databases">
        <title>Development of a sustainable strategy for remediation of hydrocarbon-contaminated territories based on the waste exchange concept.</title>
        <authorList>
            <person name="Krivoruchko A."/>
        </authorList>
    </citation>
    <scope>NUCLEOTIDE SEQUENCE [LARGE SCALE GENOMIC DNA]</scope>
    <source>
        <strain evidence="1 2">IEGM 1322</strain>
    </source>
</reference>
<dbReference type="EMBL" id="JAWLKE010000002">
    <property type="protein sequence ID" value="MDV6230083.1"/>
    <property type="molecule type" value="Genomic_DNA"/>
</dbReference>
<keyword evidence="2" id="KW-1185">Reference proteome</keyword>
<dbReference type="RefSeq" id="WP_317547650.1">
    <property type="nucleotide sequence ID" value="NZ_JAWLKE010000002.1"/>
</dbReference>
<evidence type="ECO:0000313" key="2">
    <source>
        <dbReference type="Proteomes" id="UP001185899"/>
    </source>
</evidence>